<keyword evidence="3" id="KW-1185">Reference proteome</keyword>
<feature type="transmembrane region" description="Helical" evidence="1">
    <location>
        <begin position="128"/>
        <end position="145"/>
    </location>
</feature>
<accession>A0A9D3ZIV7</accession>
<evidence type="ECO:0000313" key="2">
    <source>
        <dbReference type="EMBL" id="KAH1038744.1"/>
    </source>
</evidence>
<proteinExistence type="predicted"/>
<feature type="transmembrane region" description="Helical" evidence="1">
    <location>
        <begin position="88"/>
        <end position="108"/>
    </location>
</feature>
<feature type="transmembrane region" description="Helical" evidence="1">
    <location>
        <begin position="55"/>
        <end position="82"/>
    </location>
</feature>
<evidence type="ECO:0000256" key="1">
    <source>
        <dbReference type="SAM" id="Phobius"/>
    </source>
</evidence>
<evidence type="ECO:0008006" key="4">
    <source>
        <dbReference type="Google" id="ProtNLM"/>
    </source>
</evidence>
<keyword evidence="1" id="KW-1133">Transmembrane helix</keyword>
<protein>
    <recommendedName>
        <fullName evidence="4">Transmembrane protein</fullName>
    </recommendedName>
</protein>
<reference evidence="2 3" key="1">
    <citation type="journal article" date="2021" name="Plant Biotechnol. J.">
        <title>Multi-omics assisted identification of the key and species-specific regulatory components of drought-tolerant mechanisms in Gossypium stocksii.</title>
        <authorList>
            <person name="Yu D."/>
            <person name="Ke L."/>
            <person name="Zhang D."/>
            <person name="Wu Y."/>
            <person name="Sun Y."/>
            <person name="Mei J."/>
            <person name="Sun J."/>
            <person name="Sun Y."/>
        </authorList>
    </citation>
    <scope>NUCLEOTIDE SEQUENCE [LARGE SCALE GENOMIC DNA]</scope>
    <source>
        <strain evidence="3">cv. E1</strain>
        <tissue evidence="2">Leaf</tissue>
    </source>
</reference>
<dbReference type="EMBL" id="JAIQCV010000012">
    <property type="protein sequence ID" value="KAH1038744.1"/>
    <property type="molecule type" value="Genomic_DNA"/>
</dbReference>
<sequence length="146" mass="16359">MHLHNIGLGCFVVRGYSLGCFVSCCCAAVAVFPLERCFCRFLGKEWWGVAKLRQLFLDVVILVGSYWLLLTSSLVFVVSVSFAFSFKFLSYCLVLVRFALLSCVVCLWCRGSEALSGGGWGRWPLFRFDVLGAVFFDGVFIFCISL</sequence>
<gene>
    <name evidence="2" type="ORF">J1N35_040487</name>
</gene>
<keyword evidence="1" id="KW-0812">Transmembrane</keyword>
<name>A0A9D3ZIV7_9ROSI</name>
<feature type="transmembrane region" description="Helical" evidence="1">
    <location>
        <begin position="6"/>
        <end position="34"/>
    </location>
</feature>
<dbReference type="Proteomes" id="UP000828251">
    <property type="component" value="Unassembled WGS sequence"/>
</dbReference>
<evidence type="ECO:0000313" key="3">
    <source>
        <dbReference type="Proteomes" id="UP000828251"/>
    </source>
</evidence>
<keyword evidence="1" id="KW-0472">Membrane</keyword>
<comment type="caution">
    <text evidence="2">The sequence shown here is derived from an EMBL/GenBank/DDBJ whole genome shotgun (WGS) entry which is preliminary data.</text>
</comment>
<dbReference type="AlphaFoldDB" id="A0A9D3ZIV7"/>
<organism evidence="2 3">
    <name type="scientific">Gossypium stocksii</name>
    <dbReference type="NCBI Taxonomy" id="47602"/>
    <lineage>
        <taxon>Eukaryota</taxon>
        <taxon>Viridiplantae</taxon>
        <taxon>Streptophyta</taxon>
        <taxon>Embryophyta</taxon>
        <taxon>Tracheophyta</taxon>
        <taxon>Spermatophyta</taxon>
        <taxon>Magnoliopsida</taxon>
        <taxon>eudicotyledons</taxon>
        <taxon>Gunneridae</taxon>
        <taxon>Pentapetalae</taxon>
        <taxon>rosids</taxon>
        <taxon>malvids</taxon>
        <taxon>Malvales</taxon>
        <taxon>Malvaceae</taxon>
        <taxon>Malvoideae</taxon>
        <taxon>Gossypium</taxon>
    </lineage>
</organism>